<evidence type="ECO:0000256" key="5">
    <source>
        <dbReference type="ARBA" id="ARBA00022884"/>
    </source>
</evidence>
<dbReference type="InterPro" id="IPR016024">
    <property type="entry name" value="ARM-type_fold"/>
</dbReference>
<evidence type="ECO:0008006" key="10">
    <source>
        <dbReference type="Google" id="ProtNLM"/>
    </source>
</evidence>
<evidence type="ECO:0000256" key="1">
    <source>
        <dbReference type="ARBA" id="ARBA00004496"/>
    </source>
</evidence>
<dbReference type="GO" id="GO:0006417">
    <property type="term" value="P:regulation of translation"/>
    <property type="evidence" value="ECO:0007669"/>
    <property type="project" value="UniProtKB-KW"/>
</dbReference>
<keyword evidence="3" id="KW-0677">Repeat</keyword>
<dbReference type="GO" id="GO:0005737">
    <property type="term" value="C:cytoplasm"/>
    <property type="evidence" value="ECO:0007669"/>
    <property type="project" value="UniProtKB-SubCell"/>
</dbReference>
<gene>
    <name evidence="8" type="ORF">TAV2_LOCUS1714</name>
</gene>
<organism evidence="8 9">
    <name type="scientific">Thlaspi arvense</name>
    <name type="common">Field penny-cress</name>
    <dbReference type="NCBI Taxonomy" id="13288"/>
    <lineage>
        <taxon>Eukaryota</taxon>
        <taxon>Viridiplantae</taxon>
        <taxon>Streptophyta</taxon>
        <taxon>Embryophyta</taxon>
        <taxon>Tracheophyta</taxon>
        <taxon>Spermatophyta</taxon>
        <taxon>Magnoliopsida</taxon>
        <taxon>eudicotyledons</taxon>
        <taxon>Gunneridae</taxon>
        <taxon>Pentapetalae</taxon>
        <taxon>rosids</taxon>
        <taxon>malvids</taxon>
        <taxon>Brassicales</taxon>
        <taxon>Brassicaceae</taxon>
        <taxon>Thlaspideae</taxon>
        <taxon>Thlaspi</taxon>
    </lineage>
</organism>
<dbReference type="Proteomes" id="UP000836841">
    <property type="component" value="Chromosome 1"/>
</dbReference>
<evidence type="ECO:0000313" key="8">
    <source>
        <dbReference type="EMBL" id="CAH2035469.1"/>
    </source>
</evidence>
<dbReference type="GO" id="GO:0003729">
    <property type="term" value="F:mRNA binding"/>
    <property type="evidence" value="ECO:0007669"/>
    <property type="project" value="TreeGrafter"/>
</dbReference>
<feature type="non-terminal residue" evidence="8">
    <location>
        <position position="1"/>
    </location>
</feature>
<evidence type="ECO:0000256" key="7">
    <source>
        <dbReference type="SAM" id="MobiDB-lite"/>
    </source>
</evidence>
<feature type="repeat" description="Pumilio" evidence="6">
    <location>
        <begin position="543"/>
        <end position="580"/>
    </location>
</feature>
<keyword evidence="2" id="KW-0963">Cytoplasm</keyword>
<sequence>DEVNPLVTLDSSAKSLQSAIISQVKMEETSCRRVDDLEKESFRRFQDLEDKLDSIMSQLQPGAMNPQETANEDGKSFPIFKGGDPRNWFLWLEIDFGLYGCSEWEKLDLAQSFMEGEAQEWFQTIQTLFPFQSWERLRDDLLMMFGNKDDPEAVRLQTERDQQLQEFMDLMKSRESVSIEAEVMNVGDSIQETKTVARKSLEPEADSFQKNDSTHDTEEWNVSGASESNHEKETQAEESMETDSILEFDVVHRRKSILSRESLMGNESCNAIEAVLQVSVSDLELCRSKNELGSLRTKTVAENQNGWVKKVENLIFEDLHEVNIILLGDSGLHYQQYGVSWERNFEMRTMLQVLQALIQQHRNKTVGTKGEATTFAAGTLLVLMLRLCTVLEIMTAFAYQLKRPVTAAINSIFCVLISCGSHSPSRVGAVLESTPATVDCSCYSNNSLSLLCLATKLHLVIGLILKCEIQEDVICKLLRLDPYWFGLLPIGIYLCSYHNVRSVKLLKHFRMHYAELATQKFSSHVVEKCLKHYPESRAEIARELLSVPNFNYLMQDPFGNYVIQTALTKTKGLVHTRLVEKVRRYGLLKSSPHCKKIFSKIIVKK</sequence>
<name>A0AAU9R792_THLAR</name>
<keyword evidence="5" id="KW-0694">RNA-binding</keyword>
<dbReference type="SMART" id="SM00025">
    <property type="entry name" value="Pumilio"/>
    <property type="match status" value="2"/>
</dbReference>
<proteinExistence type="predicted"/>
<dbReference type="Gene3D" id="1.25.10.10">
    <property type="entry name" value="Leucine-rich Repeat Variant"/>
    <property type="match status" value="1"/>
</dbReference>
<keyword evidence="9" id="KW-1185">Reference proteome</keyword>
<protein>
    <recommendedName>
        <fullName evidence="10">PUM-HD domain-containing protein</fullName>
    </recommendedName>
</protein>
<dbReference type="PANTHER" id="PTHR12537">
    <property type="entry name" value="RNA BINDING PROTEIN PUMILIO-RELATED"/>
    <property type="match status" value="1"/>
</dbReference>
<dbReference type="Pfam" id="PF00806">
    <property type="entry name" value="PUF"/>
    <property type="match status" value="2"/>
</dbReference>
<dbReference type="EMBL" id="OU466857">
    <property type="protein sequence ID" value="CAH2035469.1"/>
    <property type="molecule type" value="Genomic_DNA"/>
</dbReference>
<dbReference type="InterPro" id="IPR011989">
    <property type="entry name" value="ARM-like"/>
</dbReference>
<dbReference type="PANTHER" id="PTHR12537:SF136">
    <property type="entry name" value="PUMILIO HOMOLOG 9-RELATED"/>
    <property type="match status" value="1"/>
</dbReference>
<evidence type="ECO:0000313" key="9">
    <source>
        <dbReference type="Proteomes" id="UP000836841"/>
    </source>
</evidence>
<comment type="subcellular location">
    <subcellularLocation>
        <location evidence="1">Cytoplasm</location>
    </subcellularLocation>
</comment>
<evidence type="ECO:0000256" key="6">
    <source>
        <dbReference type="PROSITE-ProRule" id="PRU00317"/>
    </source>
</evidence>
<feature type="region of interest" description="Disordered" evidence="7">
    <location>
        <begin position="199"/>
        <end position="242"/>
    </location>
</feature>
<keyword evidence="4" id="KW-0810">Translation regulation</keyword>
<reference evidence="8 9" key="1">
    <citation type="submission" date="2022-03" db="EMBL/GenBank/DDBJ databases">
        <authorList>
            <person name="Nunn A."/>
            <person name="Chopra R."/>
            <person name="Nunn A."/>
            <person name="Contreras Garrido A."/>
        </authorList>
    </citation>
    <scope>NUCLEOTIDE SEQUENCE [LARGE SCALE GENOMIC DNA]</scope>
</reference>
<dbReference type="PROSITE" id="PS50302">
    <property type="entry name" value="PUM"/>
    <property type="match status" value="1"/>
</dbReference>
<dbReference type="SUPFAM" id="SSF48371">
    <property type="entry name" value="ARM repeat"/>
    <property type="match status" value="1"/>
</dbReference>
<evidence type="ECO:0000256" key="2">
    <source>
        <dbReference type="ARBA" id="ARBA00022490"/>
    </source>
</evidence>
<evidence type="ECO:0000256" key="4">
    <source>
        <dbReference type="ARBA" id="ARBA00022845"/>
    </source>
</evidence>
<evidence type="ECO:0000256" key="3">
    <source>
        <dbReference type="ARBA" id="ARBA00022737"/>
    </source>
</evidence>
<feature type="compositionally biased region" description="Basic and acidic residues" evidence="7">
    <location>
        <begin position="199"/>
        <end position="218"/>
    </location>
</feature>
<dbReference type="InterPro" id="IPR001313">
    <property type="entry name" value="Pumilio_RNA-bd_rpt"/>
</dbReference>
<dbReference type="AlphaFoldDB" id="A0AAU9R792"/>
<accession>A0AAU9R792</accession>